<feature type="non-terminal residue" evidence="1">
    <location>
        <position position="1"/>
    </location>
</feature>
<evidence type="ECO:0000313" key="2">
    <source>
        <dbReference type="Proteomes" id="UP000324800"/>
    </source>
</evidence>
<gene>
    <name evidence="1" type="ORF">EZS28_035945</name>
</gene>
<comment type="caution">
    <text evidence="1">The sequence shown here is derived from an EMBL/GenBank/DDBJ whole genome shotgun (WGS) entry which is preliminary data.</text>
</comment>
<reference evidence="1 2" key="1">
    <citation type="submission" date="2019-03" db="EMBL/GenBank/DDBJ databases">
        <title>Single cell metagenomics reveals metabolic interactions within the superorganism composed of flagellate Streblomastix strix and complex community of Bacteroidetes bacteria on its surface.</title>
        <authorList>
            <person name="Treitli S.C."/>
            <person name="Kolisko M."/>
            <person name="Husnik F."/>
            <person name="Keeling P."/>
            <person name="Hampl V."/>
        </authorList>
    </citation>
    <scope>NUCLEOTIDE SEQUENCE [LARGE SCALE GENOMIC DNA]</scope>
    <source>
        <strain evidence="1">ST1C</strain>
    </source>
</reference>
<dbReference type="EMBL" id="SNRW01017259">
    <property type="protein sequence ID" value="KAA6368529.1"/>
    <property type="molecule type" value="Genomic_DNA"/>
</dbReference>
<organism evidence="1 2">
    <name type="scientific">Streblomastix strix</name>
    <dbReference type="NCBI Taxonomy" id="222440"/>
    <lineage>
        <taxon>Eukaryota</taxon>
        <taxon>Metamonada</taxon>
        <taxon>Preaxostyla</taxon>
        <taxon>Oxymonadida</taxon>
        <taxon>Streblomastigidae</taxon>
        <taxon>Streblomastix</taxon>
    </lineage>
</organism>
<evidence type="ECO:0000313" key="1">
    <source>
        <dbReference type="EMBL" id="KAA6368529.1"/>
    </source>
</evidence>
<accession>A0A5J4UD54</accession>
<protein>
    <recommendedName>
        <fullName evidence="3">B30.2/SPRY domain-containing protein</fullName>
    </recommendedName>
</protein>
<name>A0A5J4UD54_9EUKA</name>
<dbReference type="Proteomes" id="UP000324800">
    <property type="component" value="Unassembled WGS sequence"/>
</dbReference>
<sequence>EFENGGGNTSALGIVRDTYTIPAGDVDPSQPPHAQHIAFYEGQWWAGGRVYNKGAHVGNNTRFNDNQKVILEYDSYKGTLMFFVGGKQQPDYISGIKEKVRFIVFLYLAGSSCLIRSLKKLAAPTSGHVANEQAVQW</sequence>
<dbReference type="AlphaFoldDB" id="A0A5J4UD54"/>
<evidence type="ECO:0008006" key="3">
    <source>
        <dbReference type="Google" id="ProtNLM"/>
    </source>
</evidence>
<proteinExistence type="predicted"/>